<dbReference type="Proteomes" id="UP001054945">
    <property type="component" value="Unassembled WGS sequence"/>
</dbReference>
<comment type="caution">
    <text evidence="2">The sequence shown here is derived from an EMBL/GenBank/DDBJ whole genome shotgun (WGS) entry which is preliminary data.</text>
</comment>
<gene>
    <name evidence="2" type="ORF">CEXT_463991</name>
</gene>
<accession>A0AAV4M6Z2</accession>
<feature type="compositionally biased region" description="Basic and acidic residues" evidence="1">
    <location>
        <begin position="69"/>
        <end position="80"/>
    </location>
</feature>
<organism evidence="2 3">
    <name type="scientific">Caerostris extrusa</name>
    <name type="common">Bark spider</name>
    <name type="synonym">Caerostris bankana</name>
    <dbReference type="NCBI Taxonomy" id="172846"/>
    <lineage>
        <taxon>Eukaryota</taxon>
        <taxon>Metazoa</taxon>
        <taxon>Ecdysozoa</taxon>
        <taxon>Arthropoda</taxon>
        <taxon>Chelicerata</taxon>
        <taxon>Arachnida</taxon>
        <taxon>Araneae</taxon>
        <taxon>Araneomorphae</taxon>
        <taxon>Entelegynae</taxon>
        <taxon>Araneoidea</taxon>
        <taxon>Araneidae</taxon>
        <taxon>Caerostris</taxon>
    </lineage>
</organism>
<reference evidence="2 3" key="1">
    <citation type="submission" date="2021-06" db="EMBL/GenBank/DDBJ databases">
        <title>Caerostris extrusa draft genome.</title>
        <authorList>
            <person name="Kono N."/>
            <person name="Arakawa K."/>
        </authorList>
    </citation>
    <scope>NUCLEOTIDE SEQUENCE [LARGE SCALE GENOMIC DNA]</scope>
</reference>
<evidence type="ECO:0000256" key="1">
    <source>
        <dbReference type="SAM" id="MobiDB-lite"/>
    </source>
</evidence>
<keyword evidence="3" id="KW-1185">Reference proteome</keyword>
<sequence>MHLSVLATRAHAERPMQKHHRATKAEFHPSPGSERNDLRSPAKMCPNNQLLHKAHHTTTGHASVSPCRPEPRRNSAERQKQNSTPLQGQKAVTCYLCGDVSQQPVTPRSSSRGIKVSGGVELFICEMRDRRRSSFGSDKEFYLCL</sequence>
<protein>
    <submittedName>
        <fullName evidence="2">Uncharacterized protein</fullName>
    </submittedName>
</protein>
<evidence type="ECO:0000313" key="2">
    <source>
        <dbReference type="EMBL" id="GIX67181.1"/>
    </source>
</evidence>
<proteinExistence type="predicted"/>
<feature type="region of interest" description="Disordered" evidence="1">
    <location>
        <begin position="1"/>
        <end position="88"/>
    </location>
</feature>
<evidence type="ECO:0000313" key="3">
    <source>
        <dbReference type="Proteomes" id="UP001054945"/>
    </source>
</evidence>
<dbReference type="AlphaFoldDB" id="A0AAV4M6Z2"/>
<name>A0AAV4M6Z2_CAEEX</name>
<dbReference type="EMBL" id="BPLR01019381">
    <property type="protein sequence ID" value="GIX67181.1"/>
    <property type="molecule type" value="Genomic_DNA"/>
</dbReference>